<dbReference type="FunFam" id="1.10.3810.10:FF:000001">
    <property type="entry name" value="Penicillin-binding protein 1A"/>
    <property type="match status" value="1"/>
</dbReference>
<evidence type="ECO:0000313" key="30">
    <source>
        <dbReference type="Proteomes" id="UP000009145"/>
    </source>
</evidence>
<dbReference type="GO" id="GO:0008658">
    <property type="term" value="F:penicillin binding"/>
    <property type="evidence" value="ECO:0007669"/>
    <property type="project" value="UniProtKB-UniRule"/>
</dbReference>
<evidence type="ECO:0000256" key="13">
    <source>
        <dbReference type="ARBA" id="ARBA00022960"/>
    </source>
</evidence>
<evidence type="ECO:0000256" key="12">
    <source>
        <dbReference type="ARBA" id="ARBA00022801"/>
    </source>
</evidence>
<keyword evidence="9" id="KW-0645">Protease</keyword>
<dbReference type="GO" id="GO:0009252">
    <property type="term" value="P:peptidoglycan biosynthetic process"/>
    <property type="evidence" value="ECO:0007669"/>
    <property type="project" value="UniProtKB-UniRule"/>
</dbReference>
<keyword evidence="11 23" id="KW-0808">Transferase</keyword>
<accession>I1YK41</accession>
<dbReference type="GO" id="GO:0006508">
    <property type="term" value="P:proteolysis"/>
    <property type="evidence" value="ECO:0007669"/>
    <property type="project" value="UniProtKB-KW"/>
</dbReference>
<keyword evidence="30" id="KW-1185">Reference proteome</keyword>
<comment type="pathway">
    <text evidence="3 23">Cell wall biogenesis; peptidoglycan biosynthesis.</text>
</comment>
<dbReference type="Pfam" id="PF00912">
    <property type="entry name" value="Transgly"/>
    <property type="match status" value="1"/>
</dbReference>
<dbReference type="GO" id="GO:0009274">
    <property type="term" value="C:peptidoglycan-based cell wall"/>
    <property type="evidence" value="ECO:0007669"/>
    <property type="project" value="UniProtKB-UniRule"/>
</dbReference>
<dbReference type="STRING" id="754477.Q7C_2148"/>
<evidence type="ECO:0000313" key="29">
    <source>
        <dbReference type="EMBL" id="AFJ03284.1"/>
    </source>
</evidence>
<evidence type="ECO:0000256" key="25">
    <source>
        <dbReference type="SAM" id="Phobius"/>
    </source>
</evidence>
<keyword evidence="13 23" id="KW-0133">Cell shape</keyword>
<feature type="domain" description="Glycosyl transferase family 51" evidence="27">
    <location>
        <begin position="164"/>
        <end position="334"/>
    </location>
</feature>
<dbReference type="GO" id="GO:0030288">
    <property type="term" value="C:outer membrane-bounded periplasmic space"/>
    <property type="evidence" value="ECO:0007669"/>
    <property type="project" value="TreeGrafter"/>
</dbReference>
<dbReference type="Pfam" id="PF00905">
    <property type="entry name" value="Transpeptidase"/>
    <property type="match status" value="1"/>
</dbReference>
<keyword evidence="17" id="KW-0511">Multifunctional enzyme</keyword>
<evidence type="ECO:0000256" key="9">
    <source>
        <dbReference type="ARBA" id="ARBA00022670"/>
    </source>
</evidence>
<dbReference type="UniPathway" id="UPA00219"/>
<evidence type="ECO:0000256" key="19">
    <source>
        <dbReference type="ARBA" id="ARBA00032454"/>
    </source>
</evidence>
<evidence type="ECO:0000256" key="7">
    <source>
        <dbReference type="ARBA" id="ARBA00022475"/>
    </source>
</evidence>
<dbReference type="InterPro" id="IPR050396">
    <property type="entry name" value="Glycosyltr_51/Transpeptidase"/>
</dbReference>
<keyword evidence="16" id="KW-0046">Antibiotic resistance</keyword>
<protein>
    <recommendedName>
        <fullName evidence="6 22">Penicillin-binding protein 1B</fullName>
        <shortName evidence="23">PBP-1b</shortName>
        <shortName evidence="23">PBP1b</shortName>
    </recommendedName>
    <alternativeName>
        <fullName evidence="19 23">Murein polymerase</fullName>
    </alternativeName>
</protein>
<evidence type="ECO:0000259" key="28">
    <source>
        <dbReference type="Pfam" id="PF14814"/>
    </source>
</evidence>
<evidence type="ECO:0000256" key="22">
    <source>
        <dbReference type="NCBIfam" id="TIGR02071"/>
    </source>
</evidence>
<keyword evidence="14 23" id="KW-0573">Peptidoglycan synthesis</keyword>
<dbReference type="GO" id="GO:0008360">
    <property type="term" value="P:regulation of cell shape"/>
    <property type="evidence" value="ECO:0007669"/>
    <property type="project" value="UniProtKB-UniRule"/>
</dbReference>
<dbReference type="PANTHER" id="PTHR32282">
    <property type="entry name" value="BINDING PROTEIN TRANSPEPTIDASE, PUTATIVE-RELATED"/>
    <property type="match status" value="1"/>
</dbReference>
<dbReference type="SUPFAM" id="SSF56601">
    <property type="entry name" value="beta-lactamase/transpeptidase-like"/>
    <property type="match status" value="1"/>
</dbReference>
<evidence type="ECO:0000256" key="8">
    <source>
        <dbReference type="ARBA" id="ARBA00022645"/>
    </source>
</evidence>
<dbReference type="InterPro" id="IPR036950">
    <property type="entry name" value="PBP_transglycosylase"/>
</dbReference>
<feature type="transmembrane region" description="Helical" evidence="25">
    <location>
        <begin position="20"/>
        <end position="41"/>
    </location>
</feature>
<name>I1YK41_METFJ</name>
<dbReference type="GO" id="GO:0009002">
    <property type="term" value="F:serine-type D-Ala-D-Ala carboxypeptidase activity"/>
    <property type="evidence" value="ECO:0007669"/>
    <property type="project" value="UniProtKB-EC"/>
</dbReference>
<dbReference type="GO" id="GO:0005886">
    <property type="term" value="C:plasma membrane"/>
    <property type="evidence" value="ECO:0007669"/>
    <property type="project" value="UniProtKB-SubCell"/>
</dbReference>
<comment type="catalytic activity">
    <reaction evidence="21">
        <text>[GlcNAc-(1-&gt;4)-Mur2Ac(oyl-L-Ala-gamma-D-Glu-L-Lys-D-Ala-D-Ala)](n)-di-trans,octa-cis-undecaprenyl diphosphate + beta-D-GlcNAc-(1-&gt;4)-Mur2Ac(oyl-L-Ala-gamma-D-Glu-L-Lys-D-Ala-D-Ala)-di-trans,octa-cis-undecaprenyl diphosphate = [GlcNAc-(1-&gt;4)-Mur2Ac(oyl-L-Ala-gamma-D-Glu-L-Lys-D-Ala-D-Ala)](n+1)-di-trans,octa-cis-undecaprenyl diphosphate + di-trans,octa-cis-undecaprenyl diphosphate + H(+)</text>
        <dbReference type="Rhea" id="RHEA:23708"/>
        <dbReference type="Rhea" id="RHEA-COMP:9602"/>
        <dbReference type="Rhea" id="RHEA-COMP:9603"/>
        <dbReference type="ChEBI" id="CHEBI:15378"/>
        <dbReference type="ChEBI" id="CHEBI:58405"/>
        <dbReference type="ChEBI" id="CHEBI:60033"/>
        <dbReference type="ChEBI" id="CHEBI:78435"/>
        <dbReference type="EC" id="2.4.99.28"/>
    </reaction>
</comment>
<dbReference type="Gene3D" id="1.10.3810.10">
    <property type="entry name" value="Biosynthetic peptidoglycan transglycosylase-like"/>
    <property type="match status" value="1"/>
</dbReference>
<dbReference type="InterPro" id="IPR028166">
    <property type="entry name" value="UB2H"/>
</dbReference>
<reference evidence="29 30" key="1">
    <citation type="journal article" date="2012" name="J. Bacteriol.">
        <title>Complete genome sequences of Methylophaga sp. strain JAM1 and Methylophaga sp. strain JAM7.</title>
        <authorList>
            <person name="Villeneuve C."/>
            <person name="Martineau C."/>
            <person name="Mauffrey F."/>
            <person name="Villemur R."/>
        </authorList>
    </citation>
    <scope>NUCLEOTIDE SEQUENCE [LARGE SCALE GENOMIC DNA]</scope>
    <source>
        <strain evidence="29 30">JAM7</strain>
    </source>
</reference>
<evidence type="ECO:0000256" key="21">
    <source>
        <dbReference type="ARBA" id="ARBA00049902"/>
    </source>
</evidence>
<comment type="function">
    <text evidence="1 23">Cell wall formation. Synthesis of cross-linked peptidoglycan from the lipid intermediates. The enzyme has a penicillin-insensitive transglycosylase N-terminal domain (formation of linear glycan strands) and a penicillin-sensitive transpeptidase C-terminal domain (cross-linking of the peptide subunits).</text>
</comment>
<dbReference type="Proteomes" id="UP000009145">
    <property type="component" value="Chromosome"/>
</dbReference>
<evidence type="ECO:0000256" key="10">
    <source>
        <dbReference type="ARBA" id="ARBA00022676"/>
    </source>
</evidence>
<dbReference type="RefSeq" id="WP_014704703.1">
    <property type="nucleotide sequence ID" value="NC_017856.1"/>
</dbReference>
<dbReference type="NCBIfam" id="TIGR02074">
    <property type="entry name" value="PBP_1a_fam"/>
    <property type="match status" value="1"/>
</dbReference>
<keyword evidence="15 25" id="KW-0472">Membrane</keyword>
<dbReference type="PANTHER" id="PTHR32282:SF11">
    <property type="entry name" value="PENICILLIN-BINDING PROTEIN 1B"/>
    <property type="match status" value="1"/>
</dbReference>
<evidence type="ECO:0000256" key="20">
    <source>
        <dbReference type="ARBA" id="ARBA00034000"/>
    </source>
</evidence>
<evidence type="ECO:0000256" key="24">
    <source>
        <dbReference type="PIRSR" id="PIRSR002799-1"/>
    </source>
</evidence>
<dbReference type="PATRIC" id="fig|754477.3.peg.2113"/>
<proteinExistence type="inferred from homology"/>
<dbReference type="GO" id="GO:0046677">
    <property type="term" value="P:response to antibiotic"/>
    <property type="evidence" value="ECO:0007669"/>
    <property type="project" value="UniProtKB-UniRule"/>
</dbReference>
<dbReference type="GO" id="GO:0071555">
    <property type="term" value="P:cell wall organization"/>
    <property type="evidence" value="ECO:0007669"/>
    <property type="project" value="UniProtKB-UniRule"/>
</dbReference>
<organism evidence="29 30">
    <name type="scientific">Methylophaga frappieri (strain ATCC BAA-2434 / DSM 25690 / JAM7)</name>
    <dbReference type="NCBI Taxonomy" id="754477"/>
    <lineage>
        <taxon>Bacteria</taxon>
        <taxon>Pseudomonadati</taxon>
        <taxon>Pseudomonadota</taxon>
        <taxon>Gammaproteobacteria</taxon>
        <taxon>Thiotrichales</taxon>
        <taxon>Piscirickettsiaceae</taxon>
        <taxon>Methylophaga</taxon>
    </lineage>
</organism>
<evidence type="ECO:0000256" key="17">
    <source>
        <dbReference type="ARBA" id="ARBA00023268"/>
    </source>
</evidence>
<evidence type="ECO:0000256" key="3">
    <source>
        <dbReference type="ARBA" id="ARBA00004752"/>
    </source>
</evidence>
<dbReference type="AlphaFoldDB" id="I1YK41"/>
<dbReference type="InterPro" id="IPR001264">
    <property type="entry name" value="Glyco_trans_51"/>
</dbReference>
<dbReference type="EMBL" id="CP003380">
    <property type="protein sequence ID" value="AFJ03284.1"/>
    <property type="molecule type" value="Genomic_DNA"/>
</dbReference>
<sequence precursor="true">MKSKRTAKSTSSHHPLRRLLFNKVTFLILILIFTAGIIGLWQMDRHIRAEFEGKRWALPAKVYARPLELYAGASLSIADLKIELQALGYRLTGQVEKPGQANITANRAVIASRGFGLPDGREPAHRMVLRFQGQRLTSLQDFDGQELTLVRLEPALIGGIYPLNNEDRDLIQLQDAPPALTDALIEIEDQSFYQHHGISLKGIGRALIANLKAGAFVQGGSTLTQQLIKNFYLTADRTLLRKLMEIPMAILLERRYSKDEILEAYLNEVYLGQDGSRAIHGFGLGAAYYFARPLNELPLEQLALLAALVKGPSYYDPRRHPERAKQRRDLVLKALLDANKISAADYLLAANSPLGVVTKGSLMKEAYPAYLDLVKRQLRQQYNDADLGSEGLQVFTSLDPIAQRKAETAMTTTIQALQGQHGTAMTGLQGSMVVTDPQTGEVLALIGDRQTRNKGFNRALDAKRQIGSLLKPAVYLTALENNYTLASVLNDQPYELDMPNGDTWAPQNYDRKSHQDVLLIDSLSHSYNIATARLGMTLGLDNVISTIRRLGVDKPLQAFPSLLLGAQSFSTLEVASLYQTIAAGGFRIPPRAIRAVTDADGTPLSRYPLKLDQTIDPANNYLLQTALVDVMENGTGRYARQQLPTNMTVAGKTGTSDQQRDSWFAGYSANRLAVVWLGQDNNSALPFTGASGALPVWRRYMESEPLLSLDMLPPPDIETAWVNQFTGKLSAPSCENARELPFVSGTTPTTLATCHAQSDQNLQNPVEQSIDWIRGLFD</sequence>
<evidence type="ECO:0000256" key="14">
    <source>
        <dbReference type="ARBA" id="ARBA00022984"/>
    </source>
</evidence>
<evidence type="ECO:0000256" key="16">
    <source>
        <dbReference type="ARBA" id="ARBA00023251"/>
    </source>
</evidence>
<keyword evidence="12" id="KW-0378">Hydrolase</keyword>
<dbReference type="PIRSF" id="PIRSF002799">
    <property type="entry name" value="PBP_1b"/>
    <property type="match status" value="1"/>
</dbReference>
<evidence type="ECO:0000256" key="2">
    <source>
        <dbReference type="ARBA" id="ARBA00004236"/>
    </source>
</evidence>
<keyword evidence="7" id="KW-1003">Cell membrane</keyword>
<evidence type="ECO:0000256" key="4">
    <source>
        <dbReference type="ARBA" id="ARBA00007090"/>
    </source>
</evidence>
<feature type="active site" description="Proton donor; for transglycosylase activity" evidence="24">
    <location>
        <position position="188"/>
    </location>
</feature>
<evidence type="ECO:0000256" key="1">
    <source>
        <dbReference type="ARBA" id="ARBA00002624"/>
    </source>
</evidence>
<dbReference type="InterPro" id="IPR011813">
    <property type="entry name" value="PBP_1b"/>
</dbReference>
<evidence type="ECO:0000259" key="27">
    <source>
        <dbReference type="Pfam" id="PF00912"/>
    </source>
</evidence>
<gene>
    <name evidence="29" type="ordered locus">Q7C_2148</name>
</gene>
<comment type="subcellular location">
    <subcellularLocation>
        <location evidence="2">Cell membrane</location>
    </subcellularLocation>
</comment>
<evidence type="ECO:0000256" key="23">
    <source>
        <dbReference type="PIRNR" id="PIRNR002799"/>
    </source>
</evidence>
<comment type="similarity">
    <text evidence="4 23">In the C-terminal section; belongs to the transpeptidase family.</text>
</comment>
<feature type="domain" description="Penicillin-binding protein transpeptidase" evidence="26">
    <location>
        <begin position="430"/>
        <end position="682"/>
    </location>
</feature>
<comment type="catalytic activity">
    <reaction evidence="20">
        <text>Preferential cleavage: (Ac)2-L-Lys-D-Ala-|-D-Ala. Also transpeptidation of peptidyl-alanyl moieties that are N-acyl substituents of D-alanine.</text>
        <dbReference type="EC" id="3.4.16.4"/>
    </reaction>
</comment>
<feature type="active site" description="Acyl-ester intermediate; for transpeptidase activity" evidence="24">
    <location>
        <position position="468"/>
    </location>
</feature>
<comment type="similarity">
    <text evidence="5 23">In the N-terminal section; belongs to the glycosyltransferase 51 family.</text>
</comment>
<dbReference type="eggNOG" id="COG0744">
    <property type="taxonomic scope" value="Bacteria"/>
</dbReference>
<dbReference type="NCBIfam" id="TIGR02071">
    <property type="entry name" value="PBP_1b"/>
    <property type="match status" value="1"/>
</dbReference>
<dbReference type="InterPro" id="IPR012338">
    <property type="entry name" value="Beta-lactam/transpept-like"/>
</dbReference>
<evidence type="ECO:0000256" key="15">
    <source>
        <dbReference type="ARBA" id="ARBA00023136"/>
    </source>
</evidence>
<evidence type="ECO:0000256" key="11">
    <source>
        <dbReference type="ARBA" id="ARBA00022679"/>
    </source>
</evidence>
<dbReference type="Pfam" id="PF14814">
    <property type="entry name" value="UB2H"/>
    <property type="match status" value="1"/>
</dbReference>
<keyword evidence="25" id="KW-1133">Transmembrane helix</keyword>
<keyword evidence="18 23" id="KW-0961">Cell wall biogenesis/degradation</keyword>
<dbReference type="HOGENOM" id="CLU_006354_2_7_6"/>
<evidence type="ECO:0000256" key="6">
    <source>
        <dbReference type="ARBA" id="ARBA00018637"/>
    </source>
</evidence>
<dbReference type="InterPro" id="IPR001460">
    <property type="entry name" value="PCN-bd_Tpept"/>
</dbReference>
<dbReference type="Gene3D" id="3.30.2060.10">
    <property type="entry name" value="Penicillin-binding protein 1b domain"/>
    <property type="match status" value="1"/>
</dbReference>
<dbReference type="KEGG" id="mec:Q7C_2148"/>
<dbReference type="InterPro" id="IPR023346">
    <property type="entry name" value="Lysozyme-like_dom_sf"/>
</dbReference>
<dbReference type="GO" id="GO:0008955">
    <property type="term" value="F:peptidoglycan glycosyltransferase activity"/>
    <property type="evidence" value="ECO:0007669"/>
    <property type="project" value="UniProtKB-UniRule"/>
</dbReference>
<evidence type="ECO:0000256" key="18">
    <source>
        <dbReference type="ARBA" id="ARBA00023316"/>
    </source>
</evidence>
<keyword evidence="8" id="KW-0121">Carboxypeptidase</keyword>
<feature type="domain" description="Bifunctional transglycosylase second" evidence="28">
    <location>
        <begin position="69"/>
        <end position="152"/>
    </location>
</feature>
<keyword evidence="25" id="KW-0812">Transmembrane</keyword>
<dbReference type="Gene3D" id="3.40.710.10">
    <property type="entry name" value="DD-peptidase/beta-lactamase superfamily"/>
    <property type="match status" value="1"/>
</dbReference>
<evidence type="ECO:0000256" key="5">
    <source>
        <dbReference type="ARBA" id="ARBA00007739"/>
    </source>
</evidence>
<dbReference type="SUPFAM" id="SSF53955">
    <property type="entry name" value="Lysozyme-like"/>
    <property type="match status" value="1"/>
</dbReference>
<evidence type="ECO:0000259" key="26">
    <source>
        <dbReference type="Pfam" id="PF00905"/>
    </source>
</evidence>
<keyword evidence="10 23" id="KW-0328">Glycosyltransferase</keyword>